<feature type="chain" id="PRO_5038692006" evidence="1">
    <location>
        <begin position="27"/>
        <end position="141"/>
    </location>
</feature>
<keyword evidence="1" id="KW-0732">Signal</keyword>
<dbReference type="Proteomes" id="UP000828236">
    <property type="component" value="Unassembled WGS sequence"/>
</dbReference>
<protein>
    <submittedName>
        <fullName evidence="2">Guanine nucleotide-binding protein g alpha subunit</fullName>
    </submittedName>
</protein>
<name>A0A9D4SK25_DERFA</name>
<reference evidence="2" key="2">
    <citation type="journal article" date="2021" name="World Allergy Organ. J.">
        <title>Chromosome-level assembly of Dermatophagoides farinae genome and transcriptome reveals two novel allergens Der f 37 and Der f 39.</title>
        <authorList>
            <person name="Chen J."/>
            <person name="Cai Z."/>
            <person name="Fan D."/>
            <person name="Hu J."/>
            <person name="Hou Y."/>
            <person name="He Y."/>
            <person name="Zhang Z."/>
            <person name="Zhao Z."/>
            <person name="Gao P."/>
            <person name="Hu W."/>
            <person name="Sun J."/>
            <person name="Li J."/>
            <person name="Ji K."/>
        </authorList>
    </citation>
    <scope>NUCLEOTIDE SEQUENCE</scope>
    <source>
        <strain evidence="2">JKM2019</strain>
    </source>
</reference>
<accession>A0A9D4SK25</accession>
<comment type="caution">
    <text evidence="2">The sequence shown here is derived from an EMBL/GenBank/DDBJ whole genome shotgun (WGS) entry which is preliminary data.</text>
</comment>
<evidence type="ECO:0000256" key="1">
    <source>
        <dbReference type="SAM" id="SignalP"/>
    </source>
</evidence>
<sequence length="141" mass="16124">MAFHKIIFINPAFIIASLFMLEMAQAIQEYRACENSFQCTTFCNNKGFNDRVCKTVTVDESPNIDGTALVNRRVCLCSESKEEGGGNSATGEYFNYWFSPGHECIRNGSDKQCKEYCKRIRIDPETKFSKSKSIVMQLFFH</sequence>
<feature type="signal peptide" evidence="1">
    <location>
        <begin position="1"/>
        <end position="26"/>
    </location>
</feature>
<proteinExistence type="predicted"/>
<gene>
    <name evidence="2" type="ORF">HUG17_0320</name>
</gene>
<dbReference type="AlphaFoldDB" id="A0A9D4SK25"/>
<organism evidence="2">
    <name type="scientific">Dermatophagoides farinae</name>
    <name type="common">American house dust mite</name>
    <dbReference type="NCBI Taxonomy" id="6954"/>
    <lineage>
        <taxon>Eukaryota</taxon>
        <taxon>Metazoa</taxon>
        <taxon>Ecdysozoa</taxon>
        <taxon>Arthropoda</taxon>
        <taxon>Chelicerata</taxon>
        <taxon>Arachnida</taxon>
        <taxon>Acari</taxon>
        <taxon>Acariformes</taxon>
        <taxon>Sarcoptiformes</taxon>
        <taxon>Astigmata</taxon>
        <taxon>Psoroptidia</taxon>
        <taxon>Analgoidea</taxon>
        <taxon>Pyroglyphidae</taxon>
        <taxon>Dermatophagoidinae</taxon>
        <taxon>Dermatophagoides</taxon>
    </lineage>
</organism>
<dbReference type="EMBL" id="SDOV01000001">
    <property type="protein sequence ID" value="KAH7644782.1"/>
    <property type="molecule type" value="Genomic_DNA"/>
</dbReference>
<reference evidence="2" key="1">
    <citation type="submission" date="2020-06" db="EMBL/GenBank/DDBJ databases">
        <authorList>
            <person name="Ji K."/>
            <person name="Li J."/>
        </authorList>
    </citation>
    <scope>NUCLEOTIDE SEQUENCE</scope>
    <source>
        <strain evidence="2">JKM2019</strain>
        <tissue evidence="2">Whole body</tissue>
    </source>
</reference>
<evidence type="ECO:0000313" key="2">
    <source>
        <dbReference type="EMBL" id="KAH7644782.1"/>
    </source>
</evidence>